<name>A0A835ZBC3_9STRA</name>
<dbReference type="Proteomes" id="UP000664859">
    <property type="component" value="Unassembled WGS sequence"/>
</dbReference>
<dbReference type="SUPFAM" id="SSF48403">
    <property type="entry name" value="Ankyrin repeat"/>
    <property type="match status" value="1"/>
</dbReference>
<dbReference type="AlphaFoldDB" id="A0A835ZBC3"/>
<evidence type="ECO:0000313" key="3">
    <source>
        <dbReference type="Proteomes" id="UP000664859"/>
    </source>
</evidence>
<accession>A0A835ZBC3</accession>
<dbReference type="InterPro" id="IPR036770">
    <property type="entry name" value="Ankyrin_rpt-contain_sf"/>
</dbReference>
<keyword evidence="3" id="KW-1185">Reference proteome</keyword>
<sequence>MDANAPASAVASGEEQVYIRAPGAAPPRTFNGLPNGAQIQLLRLHAIPACSEAPCSHIGSCEAGQQVADKVFWQRPGAARGKAAEVPQKLTKMAVARKDDCALAGVVLRFSKSVQPGDVWTFLKERLGWCDSCARQTLRISRLTHAGADKIQLWQDNCGQFLKRGTSLAELSFEAGGVDKEIRLLGDSAHTLQKGTVDEFTALVNSPFATVEHRVRTLLSQSPALANLKIKVEYGDTLPVLSAASRAGNVAVARALVEYKADINAVSAKNKTTALFQTAANAANDVMDLLLEKGTLHRWDLTSRNAAATTPTPVHNLSLTRSVQAAQRIHADSQLVQSWQLRFAGALPGSTDTMAQVQPKWSSTGTGSLESFLTEALPLGLPPAGSNDSEVSAATGCSTCVAFSRCIEKLLSRAASDMQKLENSLWMPHTSGKHFGAECQGLMARFREWLEAQPGFHDTTSKPAQHSAAAGGTATKDAPSLGPMASPAAAMACSPLRAPPLLMAPEGAPDHSPYFNLNFDLNEPAAGAGAGGGLERFSSSPIPSPLASPLRDTDEEDHSGSSKKRAATWDASDH</sequence>
<organism evidence="2 3">
    <name type="scientific">Tribonema minus</name>
    <dbReference type="NCBI Taxonomy" id="303371"/>
    <lineage>
        <taxon>Eukaryota</taxon>
        <taxon>Sar</taxon>
        <taxon>Stramenopiles</taxon>
        <taxon>Ochrophyta</taxon>
        <taxon>PX clade</taxon>
        <taxon>Xanthophyceae</taxon>
        <taxon>Tribonematales</taxon>
        <taxon>Tribonemataceae</taxon>
        <taxon>Tribonema</taxon>
    </lineage>
</organism>
<evidence type="ECO:0000256" key="1">
    <source>
        <dbReference type="SAM" id="MobiDB-lite"/>
    </source>
</evidence>
<dbReference type="EMBL" id="JAFCMP010000042">
    <property type="protein sequence ID" value="KAG5189928.1"/>
    <property type="molecule type" value="Genomic_DNA"/>
</dbReference>
<feature type="region of interest" description="Disordered" evidence="1">
    <location>
        <begin position="525"/>
        <end position="574"/>
    </location>
</feature>
<feature type="compositionally biased region" description="Low complexity" evidence="1">
    <location>
        <begin position="538"/>
        <end position="550"/>
    </location>
</feature>
<protein>
    <submittedName>
        <fullName evidence="2">Uncharacterized protein</fullName>
    </submittedName>
</protein>
<reference evidence="2" key="1">
    <citation type="submission" date="2021-02" db="EMBL/GenBank/DDBJ databases">
        <title>First Annotated Genome of the Yellow-green Alga Tribonema minus.</title>
        <authorList>
            <person name="Mahan K.M."/>
        </authorList>
    </citation>
    <scope>NUCLEOTIDE SEQUENCE</scope>
    <source>
        <strain evidence="2">UTEX B ZZ1240</strain>
    </source>
</reference>
<feature type="compositionally biased region" description="Low complexity" evidence="1">
    <location>
        <begin position="478"/>
        <end position="487"/>
    </location>
</feature>
<evidence type="ECO:0000313" key="2">
    <source>
        <dbReference type="EMBL" id="KAG5189928.1"/>
    </source>
</evidence>
<gene>
    <name evidence="2" type="ORF">JKP88DRAFT_252572</name>
</gene>
<feature type="region of interest" description="Disordered" evidence="1">
    <location>
        <begin position="456"/>
        <end position="487"/>
    </location>
</feature>
<comment type="caution">
    <text evidence="2">The sequence shown here is derived from an EMBL/GenBank/DDBJ whole genome shotgun (WGS) entry which is preliminary data.</text>
</comment>
<dbReference type="Gene3D" id="1.25.40.20">
    <property type="entry name" value="Ankyrin repeat-containing domain"/>
    <property type="match status" value="1"/>
</dbReference>
<proteinExistence type="predicted"/>